<protein>
    <submittedName>
        <fullName evidence="6">GntR family transcriptional regulator</fullName>
    </submittedName>
</protein>
<name>A0ABT0W6Z2_STRGI</name>
<dbReference type="PROSITE" id="PS50949">
    <property type="entry name" value="HTH_GNTR"/>
    <property type="match status" value="1"/>
</dbReference>
<sequence length="90" mass="9739">MTATVLKHVEKTLATGDLKPGNRLPTERDLAAVTGVGRAAVRAALQDLEFRCIVLHHVGRGTLSPRTRPPSPTALPTCPAPPRSWPHAWF</sequence>
<keyword evidence="2" id="KW-0238">DNA-binding</keyword>
<dbReference type="RefSeq" id="WP_251100256.1">
    <property type="nucleotide sequence ID" value="NZ_JAMQBH010000031.1"/>
</dbReference>
<accession>A0ABT0W6Z2</accession>
<evidence type="ECO:0000256" key="4">
    <source>
        <dbReference type="SAM" id="MobiDB-lite"/>
    </source>
</evidence>
<evidence type="ECO:0000313" key="6">
    <source>
        <dbReference type="EMBL" id="MCM2517958.1"/>
    </source>
</evidence>
<feature type="region of interest" description="Disordered" evidence="4">
    <location>
        <begin position="61"/>
        <end position="90"/>
    </location>
</feature>
<dbReference type="Pfam" id="PF00392">
    <property type="entry name" value="GntR"/>
    <property type="match status" value="1"/>
</dbReference>
<comment type="caution">
    <text evidence="6">The sequence shown here is derived from an EMBL/GenBank/DDBJ whole genome shotgun (WGS) entry which is preliminary data.</text>
</comment>
<dbReference type="InterPro" id="IPR000524">
    <property type="entry name" value="Tscrpt_reg_HTH_GntR"/>
</dbReference>
<gene>
    <name evidence="6" type="ORF">NC658_32730</name>
</gene>
<dbReference type="SMART" id="SM00345">
    <property type="entry name" value="HTH_GNTR"/>
    <property type="match status" value="1"/>
</dbReference>
<dbReference type="Gene3D" id="1.10.10.10">
    <property type="entry name" value="Winged helix-like DNA-binding domain superfamily/Winged helix DNA-binding domain"/>
    <property type="match status" value="1"/>
</dbReference>
<evidence type="ECO:0000256" key="3">
    <source>
        <dbReference type="ARBA" id="ARBA00023163"/>
    </source>
</evidence>
<dbReference type="Proteomes" id="UP001523263">
    <property type="component" value="Unassembled WGS sequence"/>
</dbReference>
<dbReference type="InterPro" id="IPR036390">
    <property type="entry name" value="WH_DNA-bd_sf"/>
</dbReference>
<keyword evidence="7" id="KW-1185">Reference proteome</keyword>
<dbReference type="SUPFAM" id="SSF46785">
    <property type="entry name" value="Winged helix' DNA-binding domain"/>
    <property type="match status" value="1"/>
</dbReference>
<dbReference type="PRINTS" id="PR00035">
    <property type="entry name" value="HTHGNTR"/>
</dbReference>
<keyword evidence="3" id="KW-0804">Transcription</keyword>
<evidence type="ECO:0000256" key="2">
    <source>
        <dbReference type="ARBA" id="ARBA00023125"/>
    </source>
</evidence>
<reference evidence="6 7" key="1">
    <citation type="submission" date="2022-06" db="EMBL/GenBank/DDBJ databases">
        <title>Whole genome sequence of Streptomyces griseoincarnatus RB7AG.</title>
        <authorList>
            <person name="Ray L."/>
            <person name="Behera S."/>
            <person name="Panda A.N."/>
        </authorList>
    </citation>
    <scope>NUCLEOTIDE SEQUENCE [LARGE SCALE GENOMIC DNA]</scope>
    <source>
        <strain evidence="6 7">RB7AG</strain>
    </source>
</reference>
<evidence type="ECO:0000259" key="5">
    <source>
        <dbReference type="PROSITE" id="PS50949"/>
    </source>
</evidence>
<proteinExistence type="predicted"/>
<organism evidence="6 7">
    <name type="scientific">Streptomyces griseoincarnatus</name>
    <dbReference type="NCBI Taxonomy" id="29305"/>
    <lineage>
        <taxon>Bacteria</taxon>
        <taxon>Bacillati</taxon>
        <taxon>Actinomycetota</taxon>
        <taxon>Actinomycetes</taxon>
        <taxon>Kitasatosporales</taxon>
        <taxon>Streptomycetaceae</taxon>
        <taxon>Streptomyces</taxon>
        <taxon>Streptomyces griseoincarnatus group</taxon>
    </lineage>
</organism>
<dbReference type="InterPro" id="IPR036388">
    <property type="entry name" value="WH-like_DNA-bd_sf"/>
</dbReference>
<dbReference type="EMBL" id="JAMQBH010000031">
    <property type="protein sequence ID" value="MCM2517958.1"/>
    <property type="molecule type" value="Genomic_DNA"/>
</dbReference>
<keyword evidence="1" id="KW-0805">Transcription regulation</keyword>
<evidence type="ECO:0000256" key="1">
    <source>
        <dbReference type="ARBA" id="ARBA00023015"/>
    </source>
</evidence>
<feature type="domain" description="HTH gntR-type" evidence="5">
    <location>
        <begin position="1"/>
        <end position="67"/>
    </location>
</feature>
<evidence type="ECO:0000313" key="7">
    <source>
        <dbReference type="Proteomes" id="UP001523263"/>
    </source>
</evidence>
<feature type="compositionally biased region" description="Pro residues" evidence="4">
    <location>
        <begin position="67"/>
        <end position="84"/>
    </location>
</feature>